<protein>
    <submittedName>
        <fullName evidence="1">Transposase DDE domain group 1</fullName>
    </submittedName>
</protein>
<dbReference type="EMBL" id="FTOC01000002">
    <property type="protein sequence ID" value="SIS39973.1"/>
    <property type="molecule type" value="Genomic_DNA"/>
</dbReference>
<proteinExistence type="predicted"/>
<dbReference type="AlphaFoldDB" id="A0A1N7ISB1"/>
<evidence type="ECO:0000313" key="1">
    <source>
        <dbReference type="EMBL" id="SIS39973.1"/>
    </source>
</evidence>
<sequence>MIISLLVYNLTNWLRNLCFSKEQDKTQIATIRTRIVRVSSKLVRSGRAGALLQAGFQFRVSDLLLESIGADSVAEAGMNQSFIQLLKMKGRPGDSSV</sequence>
<keyword evidence="2" id="KW-1185">Reference proteome</keyword>
<dbReference type="Proteomes" id="UP000187608">
    <property type="component" value="Unassembled WGS sequence"/>
</dbReference>
<name>A0A1N7ISB1_9BACI</name>
<evidence type="ECO:0000313" key="2">
    <source>
        <dbReference type="Proteomes" id="UP000187608"/>
    </source>
</evidence>
<gene>
    <name evidence="1" type="ORF">SAMN05421687_10297</name>
</gene>
<organism evidence="1 2">
    <name type="scientific">Salimicrobium flavidum</name>
    <dbReference type="NCBI Taxonomy" id="570947"/>
    <lineage>
        <taxon>Bacteria</taxon>
        <taxon>Bacillati</taxon>
        <taxon>Bacillota</taxon>
        <taxon>Bacilli</taxon>
        <taxon>Bacillales</taxon>
        <taxon>Bacillaceae</taxon>
        <taxon>Salimicrobium</taxon>
    </lineage>
</organism>
<reference evidence="2" key="1">
    <citation type="submission" date="2017-01" db="EMBL/GenBank/DDBJ databases">
        <authorList>
            <person name="Varghese N."/>
            <person name="Submissions S."/>
        </authorList>
    </citation>
    <scope>NUCLEOTIDE SEQUENCE [LARGE SCALE GENOMIC DNA]</scope>
    <source>
        <strain evidence="2">DSM 23127</strain>
    </source>
</reference>
<accession>A0A1N7ISB1</accession>
<dbReference type="OrthoDB" id="6627885at2"/>